<name>A0A9K3DXE7_HELAN</name>
<sequence length="128" mass="14875">MVNDIFGVPRGEVEITEVERARADFHEVVAEWEGQFENAPARLTPVQFKTYMQEQKASGRIFVLNFLLFYNTLLGEATTNSSINMRFLPALRRGMDIRSFNWCEYMIRCLDQTVEAWTPKECFLGPMP</sequence>
<gene>
    <name evidence="1" type="ORF">HanXRQr2_Chr16g0775161</name>
</gene>
<dbReference type="PANTHER" id="PTHR34835">
    <property type="entry name" value="OS07G0283600 PROTEIN-RELATED"/>
    <property type="match status" value="1"/>
</dbReference>
<organism evidence="1 2">
    <name type="scientific">Helianthus annuus</name>
    <name type="common">Common sunflower</name>
    <dbReference type="NCBI Taxonomy" id="4232"/>
    <lineage>
        <taxon>Eukaryota</taxon>
        <taxon>Viridiplantae</taxon>
        <taxon>Streptophyta</taxon>
        <taxon>Embryophyta</taxon>
        <taxon>Tracheophyta</taxon>
        <taxon>Spermatophyta</taxon>
        <taxon>Magnoliopsida</taxon>
        <taxon>eudicotyledons</taxon>
        <taxon>Gunneridae</taxon>
        <taxon>Pentapetalae</taxon>
        <taxon>asterids</taxon>
        <taxon>campanulids</taxon>
        <taxon>Asterales</taxon>
        <taxon>Asteraceae</taxon>
        <taxon>Asteroideae</taxon>
        <taxon>Heliantheae alliance</taxon>
        <taxon>Heliantheae</taxon>
        <taxon>Helianthus</taxon>
    </lineage>
</organism>
<dbReference type="Proteomes" id="UP000215914">
    <property type="component" value="Unassembled WGS sequence"/>
</dbReference>
<proteinExistence type="predicted"/>
<reference evidence="1" key="1">
    <citation type="journal article" date="2017" name="Nature">
        <title>The sunflower genome provides insights into oil metabolism, flowering and Asterid evolution.</title>
        <authorList>
            <person name="Badouin H."/>
            <person name="Gouzy J."/>
            <person name="Grassa C.J."/>
            <person name="Murat F."/>
            <person name="Staton S.E."/>
            <person name="Cottret L."/>
            <person name="Lelandais-Briere C."/>
            <person name="Owens G.L."/>
            <person name="Carrere S."/>
            <person name="Mayjonade B."/>
            <person name="Legrand L."/>
            <person name="Gill N."/>
            <person name="Kane N.C."/>
            <person name="Bowers J.E."/>
            <person name="Hubner S."/>
            <person name="Bellec A."/>
            <person name="Berard A."/>
            <person name="Berges H."/>
            <person name="Blanchet N."/>
            <person name="Boniface M.C."/>
            <person name="Brunel D."/>
            <person name="Catrice O."/>
            <person name="Chaidir N."/>
            <person name="Claudel C."/>
            <person name="Donnadieu C."/>
            <person name="Faraut T."/>
            <person name="Fievet G."/>
            <person name="Helmstetter N."/>
            <person name="King M."/>
            <person name="Knapp S.J."/>
            <person name="Lai Z."/>
            <person name="Le Paslier M.C."/>
            <person name="Lippi Y."/>
            <person name="Lorenzon L."/>
            <person name="Mandel J.R."/>
            <person name="Marage G."/>
            <person name="Marchand G."/>
            <person name="Marquand E."/>
            <person name="Bret-Mestries E."/>
            <person name="Morien E."/>
            <person name="Nambeesan S."/>
            <person name="Nguyen T."/>
            <person name="Pegot-Espagnet P."/>
            <person name="Pouilly N."/>
            <person name="Raftis F."/>
            <person name="Sallet E."/>
            <person name="Schiex T."/>
            <person name="Thomas J."/>
            <person name="Vandecasteele C."/>
            <person name="Vares D."/>
            <person name="Vear F."/>
            <person name="Vautrin S."/>
            <person name="Crespi M."/>
            <person name="Mangin B."/>
            <person name="Burke J.M."/>
            <person name="Salse J."/>
            <person name="Munos S."/>
            <person name="Vincourt P."/>
            <person name="Rieseberg L.H."/>
            <person name="Langlade N.B."/>
        </authorList>
    </citation>
    <scope>NUCLEOTIDE SEQUENCE</scope>
    <source>
        <tissue evidence="1">Leaves</tissue>
    </source>
</reference>
<comment type="caution">
    <text evidence="1">The sequence shown here is derived from an EMBL/GenBank/DDBJ whole genome shotgun (WGS) entry which is preliminary data.</text>
</comment>
<keyword evidence="2" id="KW-1185">Reference proteome</keyword>
<dbReference type="Gramene" id="mRNA:HanXRQr2_Chr16g0775161">
    <property type="protein sequence ID" value="CDS:HanXRQr2_Chr16g0775161.1"/>
    <property type="gene ID" value="HanXRQr2_Chr16g0775161"/>
</dbReference>
<dbReference type="AlphaFoldDB" id="A0A9K3DXE7"/>
<dbReference type="PANTHER" id="PTHR34835:SF90">
    <property type="entry name" value="AMINOTRANSFERASE-LIKE PLANT MOBILE DOMAIN-CONTAINING PROTEIN"/>
    <property type="match status" value="1"/>
</dbReference>
<reference evidence="1" key="2">
    <citation type="submission" date="2020-06" db="EMBL/GenBank/DDBJ databases">
        <title>Helianthus annuus Genome sequencing and assembly Release 2.</title>
        <authorList>
            <person name="Gouzy J."/>
            <person name="Langlade N."/>
            <person name="Munos S."/>
        </authorList>
    </citation>
    <scope>NUCLEOTIDE SEQUENCE</scope>
    <source>
        <tissue evidence="1">Leaves</tissue>
    </source>
</reference>
<evidence type="ECO:0000313" key="2">
    <source>
        <dbReference type="Proteomes" id="UP000215914"/>
    </source>
</evidence>
<accession>A0A9K3DXE7</accession>
<protein>
    <submittedName>
        <fullName evidence="1">Uncharacterized protein</fullName>
    </submittedName>
</protein>
<evidence type="ECO:0000313" key="1">
    <source>
        <dbReference type="EMBL" id="KAF5762304.1"/>
    </source>
</evidence>
<dbReference type="EMBL" id="MNCJ02000331">
    <property type="protein sequence ID" value="KAF5762304.1"/>
    <property type="molecule type" value="Genomic_DNA"/>
</dbReference>